<reference evidence="2 3" key="1">
    <citation type="submission" date="2017-09" db="EMBL/GenBank/DDBJ databases">
        <title>Large-scale bioinformatics analysis of Bacillus genomes uncovers conserved roles of natural products in bacterial physiology.</title>
        <authorList>
            <consortium name="Agbiome Team Llc"/>
            <person name="Bleich R.M."/>
            <person name="Kirk G.J."/>
            <person name="Santa Maria K.C."/>
            <person name="Allen S.E."/>
            <person name="Farag S."/>
            <person name="Shank E.A."/>
            <person name="Bowers A."/>
        </authorList>
    </citation>
    <scope>NUCLEOTIDE SEQUENCE [LARGE SCALE GENOMIC DNA]</scope>
    <source>
        <strain evidence="2 3">AFS003229</strain>
    </source>
</reference>
<sequence>MVGPISAGKAIKAINQMLTGHEKHFDGRDHVINTLFPTILQSCMHYSTQLSLTINNRRRVTNSIVPAHKEIWIYIRSNLPDET</sequence>
<name>A0AAX0RSU9_9BACI</name>
<keyword evidence="4" id="KW-1185">Reference proteome</keyword>
<dbReference type="Proteomes" id="UP000260457">
    <property type="component" value="Chromosome"/>
</dbReference>
<proteinExistence type="predicted"/>
<dbReference type="KEGG" id="pbut:DTO10_00150"/>
<gene>
    <name evidence="2" type="ORF">CN689_04710</name>
    <name evidence="1" type="ORF">DTO10_00150</name>
</gene>
<evidence type="ECO:0000313" key="2">
    <source>
        <dbReference type="EMBL" id="PEJ36241.1"/>
    </source>
</evidence>
<reference evidence="1 4" key="2">
    <citation type="submission" date="2018-07" db="EMBL/GenBank/DDBJ databases">
        <title>The molecular basis for the intramolecular migration of carboxyl group in the catabolism of para-hydroxybenzoate via gentisate.</title>
        <authorList>
            <person name="Zhao H."/>
            <person name="Xu Y."/>
            <person name="Lin S."/>
            <person name="Spain J.C."/>
            <person name="Zhou N.-Y."/>
        </authorList>
    </citation>
    <scope>NUCLEOTIDE SEQUENCE [LARGE SCALE GENOMIC DNA]</scope>
    <source>
        <strain evidence="1 4">PHB-7a</strain>
    </source>
</reference>
<evidence type="ECO:0000313" key="4">
    <source>
        <dbReference type="Proteomes" id="UP000260457"/>
    </source>
</evidence>
<evidence type="ECO:0000313" key="1">
    <source>
        <dbReference type="EMBL" id="AXN36949.1"/>
    </source>
</evidence>
<organism evidence="2 3">
    <name type="scientific">Peribacillus butanolivorans</name>
    <dbReference type="NCBI Taxonomy" id="421767"/>
    <lineage>
        <taxon>Bacteria</taxon>
        <taxon>Bacillati</taxon>
        <taxon>Bacillota</taxon>
        <taxon>Bacilli</taxon>
        <taxon>Bacillales</taxon>
        <taxon>Bacillaceae</taxon>
        <taxon>Peribacillus</taxon>
    </lineage>
</organism>
<protein>
    <submittedName>
        <fullName evidence="2">Uncharacterized protein</fullName>
    </submittedName>
</protein>
<dbReference type="EMBL" id="CP030926">
    <property type="protein sequence ID" value="AXN36949.1"/>
    <property type="molecule type" value="Genomic_DNA"/>
</dbReference>
<dbReference type="Proteomes" id="UP000220106">
    <property type="component" value="Unassembled WGS sequence"/>
</dbReference>
<dbReference type="EMBL" id="NUEQ01000010">
    <property type="protein sequence ID" value="PEJ36241.1"/>
    <property type="molecule type" value="Genomic_DNA"/>
</dbReference>
<accession>A0AAX0RSU9</accession>
<dbReference type="AlphaFoldDB" id="A0AAX0RSU9"/>
<evidence type="ECO:0000313" key="3">
    <source>
        <dbReference type="Proteomes" id="UP000220106"/>
    </source>
</evidence>